<dbReference type="Proteomes" id="UP000199545">
    <property type="component" value="Unassembled WGS sequence"/>
</dbReference>
<keyword evidence="3" id="KW-0489">Methyltransferase</keyword>
<dbReference type="InterPro" id="IPR029063">
    <property type="entry name" value="SAM-dependent_MTases_sf"/>
</dbReference>
<organism evidence="3 4">
    <name type="scientific">Thermoflavimicrobium dichotomicum</name>
    <dbReference type="NCBI Taxonomy" id="46223"/>
    <lineage>
        <taxon>Bacteria</taxon>
        <taxon>Bacillati</taxon>
        <taxon>Bacillota</taxon>
        <taxon>Bacilli</taxon>
        <taxon>Bacillales</taxon>
        <taxon>Thermoactinomycetaceae</taxon>
        <taxon>Thermoflavimicrobium</taxon>
    </lineage>
</organism>
<keyword evidence="1" id="KW-0808">Transferase</keyword>
<keyword evidence="3" id="KW-0830">Ubiquinone</keyword>
<dbReference type="Pfam" id="PF13649">
    <property type="entry name" value="Methyltransf_25"/>
    <property type="match status" value="1"/>
</dbReference>
<dbReference type="SUPFAM" id="SSF53335">
    <property type="entry name" value="S-adenosyl-L-methionine-dependent methyltransferases"/>
    <property type="match status" value="1"/>
</dbReference>
<evidence type="ECO:0000256" key="1">
    <source>
        <dbReference type="ARBA" id="ARBA00022679"/>
    </source>
</evidence>
<dbReference type="InterPro" id="IPR041698">
    <property type="entry name" value="Methyltransf_25"/>
</dbReference>
<sequence length="246" mass="27865">MSQVKEVNNYDLFARIYNEKFAGFSEGIIPILKKFLLEKINKSSTILDLCCGTGQLAKALSDLGYQVVGIDLSKEMIKYAKQNAPNTTFLVEDARSFRSPASTFQGVISVFDSLNHILSTDEVFQVFKNVFDSLDNQGIFLFDINTEAIYLQHTGSFGIVEPDYACIKSVTYDSQTKFAHYQLTLFQKEQDHWQREDIPLQQRSYTTHEIIELLKEVGFIHVSQIDTSDFGIPPSLGKAFFVATKP</sequence>
<keyword evidence="4" id="KW-1185">Reference proteome</keyword>
<dbReference type="CDD" id="cd02440">
    <property type="entry name" value="AdoMet_MTases"/>
    <property type="match status" value="1"/>
</dbReference>
<accession>A0A1I3RY18</accession>
<name>A0A1I3RY18_9BACL</name>
<proteinExistence type="predicted"/>
<evidence type="ECO:0000313" key="3">
    <source>
        <dbReference type="EMBL" id="SFJ50156.1"/>
    </source>
</evidence>
<dbReference type="GO" id="GO:0008168">
    <property type="term" value="F:methyltransferase activity"/>
    <property type="evidence" value="ECO:0007669"/>
    <property type="project" value="UniProtKB-KW"/>
</dbReference>
<evidence type="ECO:0000313" key="4">
    <source>
        <dbReference type="Proteomes" id="UP000199545"/>
    </source>
</evidence>
<dbReference type="EMBL" id="FORR01000011">
    <property type="protein sequence ID" value="SFJ50156.1"/>
    <property type="molecule type" value="Genomic_DNA"/>
</dbReference>
<dbReference type="PANTHER" id="PTHR43861">
    <property type="entry name" value="TRANS-ACONITATE 2-METHYLTRANSFERASE-RELATED"/>
    <property type="match status" value="1"/>
</dbReference>
<feature type="domain" description="Methyltransferase" evidence="2">
    <location>
        <begin position="46"/>
        <end position="138"/>
    </location>
</feature>
<dbReference type="RefSeq" id="WP_175482436.1">
    <property type="nucleotide sequence ID" value="NZ_FORR01000011.1"/>
</dbReference>
<dbReference type="GO" id="GO:0032259">
    <property type="term" value="P:methylation"/>
    <property type="evidence" value="ECO:0007669"/>
    <property type="project" value="UniProtKB-KW"/>
</dbReference>
<dbReference type="STRING" id="46223.SAMN05421852_11140"/>
<protein>
    <submittedName>
        <fullName evidence="3">Ubiquinone/menaquinone biosynthesis C-methylase UbiE</fullName>
    </submittedName>
</protein>
<dbReference type="AlphaFoldDB" id="A0A1I3RY18"/>
<evidence type="ECO:0000259" key="2">
    <source>
        <dbReference type="Pfam" id="PF13649"/>
    </source>
</evidence>
<reference evidence="3 4" key="1">
    <citation type="submission" date="2016-10" db="EMBL/GenBank/DDBJ databases">
        <authorList>
            <person name="de Groot N.N."/>
        </authorList>
    </citation>
    <scope>NUCLEOTIDE SEQUENCE [LARGE SCALE GENOMIC DNA]</scope>
    <source>
        <strain evidence="3 4">DSM 44778</strain>
    </source>
</reference>
<dbReference type="Gene3D" id="3.40.50.150">
    <property type="entry name" value="Vaccinia Virus protein VP39"/>
    <property type="match status" value="1"/>
</dbReference>
<dbReference type="Gene3D" id="2.20.25.110">
    <property type="entry name" value="S-adenosyl-L-methionine-dependent methyltransferases"/>
    <property type="match status" value="1"/>
</dbReference>
<gene>
    <name evidence="3" type="ORF">SAMN05421852_11140</name>
</gene>